<dbReference type="Proteomes" id="UP000182938">
    <property type="component" value="Chromosome"/>
</dbReference>
<evidence type="ECO:0000313" key="1">
    <source>
        <dbReference type="EMBL" id="APH02313.1"/>
    </source>
</evidence>
<proteinExistence type="predicted"/>
<sequence>MRTSRRAVLLGGLALSVAACGRRSDVPAVQAALRSAVEALPEHVAGLVQYQDSTSAGTTISGVLTLRGSDRGAVAASLERVLETVARTYRDQANVPTAFVRVEAHPADDSATRVLTTEVVAPPEGANTTTDDLDAHFDL</sequence>
<dbReference type="EMBL" id="CP013290">
    <property type="protein sequence ID" value="APH02313.1"/>
    <property type="molecule type" value="Genomic_DNA"/>
</dbReference>
<dbReference type="PROSITE" id="PS51257">
    <property type="entry name" value="PROKAR_LIPOPROTEIN"/>
    <property type="match status" value="1"/>
</dbReference>
<dbReference type="KEGG" id="jte:ASJ30_12875"/>
<protein>
    <submittedName>
        <fullName evidence="1">Uncharacterized protein</fullName>
    </submittedName>
</protein>
<accession>A0A1L3MIW1</accession>
<dbReference type="RefSeq" id="WP_072625466.1">
    <property type="nucleotide sequence ID" value="NZ_CP013290.1"/>
</dbReference>
<dbReference type="AlphaFoldDB" id="A0A1L3MIW1"/>
<reference evidence="1 2" key="1">
    <citation type="submission" date="2015-11" db="EMBL/GenBank/DDBJ databases">
        <authorList>
            <person name="Zhang Y."/>
            <person name="Guo Z."/>
        </authorList>
    </citation>
    <scope>NUCLEOTIDE SEQUENCE [LARGE SCALE GENOMIC DNA]</scope>
    <source>
        <strain evidence="1 2">YFY001</strain>
    </source>
</reference>
<name>A0A1L3MIW1_9MICO</name>
<dbReference type="InterPro" id="IPR006311">
    <property type="entry name" value="TAT_signal"/>
</dbReference>
<keyword evidence="2" id="KW-1185">Reference proteome</keyword>
<dbReference type="PROSITE" id="PS51318">
    <property type="entry name" value="TAT"/>
    <property type="match status" value="1"/>
</dbReference>
<organism evidence="1 2">
    <name type="scientific">Janibacter indicus</name>
    <dbReference type="NCBI Taxonomy" id="857417"/>
    <lineage>
        <taxon>Bacteria</taxon>
        <taxon>Bacillati</taxon>
        <taxon>Actinomycetota</taxon>
        <taxon>Actinomycetes</taxon>
        <taxon>Micrococcales</taxon>
        <taxon>Intrasporangiaceae</taxon>
        <taxon>Janibacter</taxon>
    </lineage>
</organism>
<gene>
    <name evidence="1" type="ORF">ASJ30_12875</name>
</gene>
<evidence type="ECO:0000313" key="2">
    <source>
        <dbReference type="Proteomes" id="UP000182938"/>
    </source>
</evidence>